<protein>
    <recommendedName>
        <fullName evidence="7">tRNA(Ile)-lysidine synthase</fullName>
        <ecNumber evidence="7">6.3.4.19</ecNumber>
    </recommendedName>
    <alternativeName>
        <fullName evidence="7">tRNA(Ile)-2-lysyl-cytidine synthase</fullName>
    </alternativeName>
    <alternativeName>
        <fullName evidence="7">tRNA(Ile)-lysidine synthetase</fullName>
    </alternativeName>
</protein>
<dbReference type="PANTHER" id="PTHR43033">
    <property type="entry name" value="TRNA(ILE)-LYSIDINE SYNTHASE-RELATED"/>
    <property type="match status" value="1"/>
</dbReference>
<keyword evidence="3 7" id="KW-0819">tRNA processing</keyword>
<dbReference type="InterPro" id="IPR014729">
    <property type="entry name" value="Rossmann-like_a/b/a_fold"/>
</dbReference>
<dbReference type="EMBL" id="JAKJLQ010000004">
    <property type="protein sequence ID" value="MDF6100883.1"/>
    <property type="molecule type" value="Genomic_DNA"/>
</dbReference>
<dbReference type="InterPro" id="IPR015262">
    <property type="entry name" value="tRNA_Ile_lys_synt_subst-bd"/>
</dbReference>
<dbReference type="HAMAP" id="MF_01161">
    <property type="entry name" value="tRNA_Ile_lys_synt"/>
    <property type="match status" value="1"/>
</dbReference>
<feature type="domain" description="tRNA(Ile)-lysidine synthase substrate-binding" evidence="9">
    <location>
        <begin position="239"/>
        <end position="300"/>
    </location>
</feature>
<accession>A0ABT6BSH6</accession>
<dbReference type="PANTHER" id="PTHR43033:SF1">
    <property type="entry name" value="TRNA(ILE)-LYSIDINE SYNTHASE-RELATED"/>
    <property type="match status" value="1"/>
</dbReference>
<evidence type="ECO:0000313" key="11">
    <source>
        <dbReference type="Proteomes" id="UP001152308"/>
    </source>
</evidence>
<evidence type="ECO:0000259" key="8">
    <source>
        <dbReference type="Pfam" id="PF01171"/>
    </source>
</evidence>
<dbReference type="GO" id="GO:0032267">
    <property type="term" value="F:tRNA(Ile)-lysidine synthase activity"/>
    <property type="evidence" value="ECO:0007669"/>
    <property type="project" value="UniProtKB-EC"/>
</dbReference>
<dbReference type="Gene3D" id="3.40.50.620">
    <property type="entry name" value="HUPs"/>
    <property type="match status" value="1"/>
</dbReference>
<evidence type="ECO:0000256" key="5">
    <source>
        <dbReference type="ARBA" id="ARBA00022840"/>
    </source>
</evidence>
<comment type="caution">
    <text evidence="10">The sequence shown here is derived from an EMBL/GenBank/DDBJ whole genome shotgun (WGS) entry which is preliminary data.</text>
</comment>
<sequence>MDSAGLVRRAVAEFAAAHLSGPQVCVGLSGGPDSLALTAAAVGAGLDVTALIVDHGLQPDSAQVAATAGEVAGSLGARVRVLPVRVGRRGGLEAGARDARYAALDEARADRPVLLGHTADDQAETVLLGLARGSGARSIAGMRAWNDPWARPLLGVRRQQTLAACTELGLVPHRDPHNDDPRFTRVRLRTEVLPLLEEVLHGGVVDALGRTAEGLRADNDALDEWAASVFAEAGRYDGLAVAPLLAVPLAVRTRVLRAWLLGVGATEPTHRVISAVDDLMATTGNARSQVAIGGDPGARRVVVRAGETLTVRLTAR</sequence>
<evidence type="ECO:0000256" key="1">
    <source>
        <dbReference type="ARBA" id="ARBA00022490"/>
    </source>
</evidence>
<evidence type="ECO:0000259" key="9">
    <source>
        <dbReference type="Pfam" id="PF09179"/>
    </source>
</evidence>
<dbReference type="NCBIfam" id="TIGR02432">
    <property type="entry name" value="lysidine_TilS_N"/>
    <property type="match status" value="1"/>
</dbReference>
<gene>
    <name evidence="7 10" type="primary">tilS</name>
    <name evidence="10" type="ORF">L2299_07435</name>
</gene>
<comment type="domain">
    <text evidence="7">The N-terminal region contains the highly conserved SGGXDS motif, predicted to be a P-loop motif involved in ATP binding.</text>
</comment>
<evidence type="ECO:0000256" key="2">
    <source>
        <dbReference type="ARBA" id="ARBA00022598"/>
    </source>
</evidence>
<dbReference type="Proteomes" id="UP001152308">
    <property type="component" value="Unassembled WGS sequence"/>
</dbReference>
<comment type="subcellular location">
    <subcellularLocation>
        <location evidence="7">Cytoplasm</location>
    </subcellularLocation>
</comment>
<keyword evidence="5 7" id="KW-0067">ATP-binding</keyword>
<keyword evidence="11" id="KW-1185">Reference proteome</keyword>
<evidence type="ECO:0000256" key="3">
    <source>
        <dbReference type="ARBA" id="ARBA00022694"/>
    </source>
</evidence>
<dbReference type="InterPro" id="IPR011063">
    <property type="entry name" value="TilS/TtcA_N"/>
</dbReference>
<comment type="function">
    <text evidence="7">Ligates lysine onto the cytidine present at position 34 of the AUA codon-specific tRNA(Ile) that contains the anticodon CAU, in an ATP-dependent manner. Cytidine is converted to lysidine, thus changing the amino acid specificity of the tRNA from methionine to isoleucine.</text>
</comment>
<comment type="similarity">
    <text evidence="7">Belongs to the tRNA(Ile)-lysidine synthase family.</text>
</comment>
<reference evidence="10" key="2">
    <citation type="submission" date="2022-01" db="EMBL/GenBank/DDBJ databases">
        <authorList>
            <person name="Sanchez-Suarez J."/>
            <person name="Villamil L."/>
            <person name="Diaz L.E."/>
        </authorList>
    </citation>
    <scope>NUCLEOTIDE SEQUENCE</scope>
    <source>
        <strain evidence="10">EUFUS-Z928</strain>
    </source>
</reference>
<organism evidence="10 11">
    <name type="scientific">Gordonia hongkongensis</name>
    <dbReference type="NCBI Taxonomy" id="1701090"/>
    <lineage>
        <taxon>Bacteria</taxon>
        <taxon>Bacillati</taxon>
        <taxon>Actinomycetota</taxon>
        <taxon>Actinomycetes</taxon>
        <taxon>Mycobacteriales</taxon>
        <taxon>Gordoniaceae</taxon>
        <taxon>Gordonia</taxon>
    </lineage>
</organism>
<dbReference type="Pfam" id="PF01171">
    <property type="entry name" value="ATP_bind_3"/>
    <property type="match status" value="1"/>
</dbReference>
<dbReference type="SUPFAM" id="SSF52402">
    <property type="entry name" value="Adenine nucleotide alpha hydrolases-like"/>
    <property type="match status" value="1"/>
</dbReference>
<evidence type="ECO:0000256" key="6">
    <source>
        <dbReference type="ARBA" id="ARBA00048539"/>
    </source>
</evidence>
<dbReference type="CDD" id="cd01992">
    <property type="entry name" value="TilS_N"/>
    <property type="match status" value="1"/>
</dbReference>
<evidence type="ECO:0000256" key="4">
    <source>
        <dbReference type="ARBA" id="ARBA00022741"/>
    </source>
</evidence>
<keyword evidence="4 7" id="KW-0547">Nucleotide-binding</keyword>
<keyword evidence="2 7" id="KW-0436">Ligase</keyword>
<dbReference type="InterPro" id="IPR012094">
    <property type="entry name" value="tRNA_Ile_lys_synt"/>
</dbReference>
<keyword evidence="1 7" id="KW-0963">Cytoplasm</keyword>
<proteinExistence type="inferred from homology"/>
<evidence type="ECO:0000256" key="7">
    <source>
        <dbReference type="HAMAP-Rule" id="MF_01161"/>
    </source>
</evidence>
<dbReference type="SUPFAM" id="SSF82829">
    <property type="entry name" value="MesJ substrate recognition domain-like"/>
    <property type="match status" value="1"/>
</dbReference>
<dbReference type="Pfam" id="PF09179">
    <property type="entry name" value="TilS"/>
    <property type="match status" value="1"/>
</dbReference>
<dbReference type="InterPro" id="IPR012795">
    <property type="entry name" value="tRNA_Ile_lys_synt_N"/>
</dbReference>
<feature type="binding site" evidence="7">
    <location>
        <begin position="29"/>
        <end position="34"/>
    </location>
    <ligand>
        <name>ATP</name>
        <dbReference type="ChEBI" id="CHEBI:30616"/>
    </ligand>
</feature>
<evidence type="ECO:0000313" key="10">
    <source>
        <dbReference type="EMBL" id="MDF6100883.1"/>
    </source>
</evidence>
<name>A0ABT6BSH6_9ACTN</name>
<comment type="catalytic activity">
    <reaction evidence="6 7">
        <text>cytidine(34) in tRNA(Ile2) + L-lysine + ATP = lysidine(34) in tRNA(Ile2) + AMP + diphosphate + H(+)</text>
        <dbReference type="Rhea" id="RHEA:43744"/>
        <dbReference type="Rhea" id="RHEA-COMP:10625"/>
        <dbReference type="Rhea" id="RHEA-COMP:10670"/>
        <dbReference type="ChEBI" id="CHEBI:15378"/>
        <dbReference type="ChEBI" id="CHEBI:30616"/>
        <dbReference type="ChEBI" id="CHEBI:32551"/>
        <dbReference type="ChEBI" id="CHEBI:33019"/>
        <dbReference type="ChEBI" id="CHEBI:82748"/>
        <dbReference type="ChEBI" id="CHEBI:83665"/>
        <dbReference type="ChEBI" id="CHEBI:456215"/>
        <dbReference type="EC" id="6.3.4.19"/>
    </reaction>
</comment>
<dbReference type="Gene3D" id="1.20.59.20">
    <property type="match status" value="1"/>
</dbReference>
<feature type="domain" description="tRNA(Ile)-lysidine/2-thiocytidine synthase N-terminal" evidence="8">
    <location>
        <begin position="23"/>
        <end position="190"/>
    </location>
</feature>
<reference evidence="10" key="1">
    <citation type="journal article" date="2022" name="Data Brief">
        <title>Draft genome sequence data of Gordonia hongkongensis strain EUFUS-Z928 isolated from the octocoral Eunicea fusca.</title>
        <authorList>
            <person name="Sanchez-Suarez J."/>
            <person name="Diaz L."/>
            <person name="Melo-Bolivar J."/>
            <person name="Villamil L."/>
        </authorList>
    </citation>
    <scope>NUCLEOTIDE SEQUENCE</scope>
    <source>
        <strain evidence="10">EUFUS-Z928</strain>
    </source>
</reference>
<dbReference type="EC" id="6.3.4.19" evidence="7"/>